<proteinExistence type="predicted"/>
<dbReference type="EMBL" id="MT732474">
    <property type="protein sequence ID" value="QQV91475.1"/>
    <property type="molecule type" value="Genomic_DNA"/>
</dbReference>
<keyword evidence="2" id="KW-1185">Reference proteome</keyword>
<protein>
    <submittedName>
        <fullName evidence="1">Uncharacterized protein</fullName>
    </submittedName>
</protein>
<sequence>MEIKFERIQENLQENLEDYKLKTNEQLINYIIEFGCGETGFHTGDIERLIKENQWLKKKQEEIKCSSCGKGTPELCGSCVSDIAQETGEQAINSII</sequence>
<accession>A0A8E4ZMV2</accession>
<reference evidence="1" key="1">
    <citation type="submission" date="2020-07" db="EMBL/GenBank/DDBJ databases">
        <title>Highly diverse flavobacterial phages as mortality factor during North Sea spring blooms.</title>
        <authorList>
            <person name="Bartlau N."/>
            <person name="Wichels A."/>
            <person name="Krohne G."/>
            <person name="Adriaenssens E.M."/>
            <person name="Heins A."/>
            <person name="Fuchs B.M."/>
            <person name="Amann R."/>
            <person name="Moraru C."/>
        </authorList>
    </citation>
    <scope>NUCLEOTIDE SEQUENCE</scope>
</reference>
<gene>
    <name evidence="1" type="ORF">Gundel1_42</name>
</gene>
<name>A0A8E4ZMV2_9CAUD</name>
<evidence type="ECO:0000313" key="1">
    <source>
        <dbReference type="EMBL" id="QQV91475.1"/>
    </source>
</evidence>
<dbReference type="Proteomes" id="UP000693868">
    <property type="component" value="Segment"/>
</dbReference>
<organism evidence="1 2">
    <name type="scientific">Tenacibaculum phage Gundel_1</name>
    <dbReference type="NCBI Taxonomy" id="2745672"/>
    <lineage>
        <taxon>Viruses</taxon>
        <taxon>Duplodnaviria</taxon>
        <taxon>Heunggongvirae</taxon>
        <taxon>Uroviricota</taxon>
        <taxon>Caudoviricetes</taxon>
        <taxon>Pachyviridae</taxon>
        <taxon>Gundelvirus</taxon>
        <taxon>Gundelvirus Gundel</taxon>
    </lineage>
</organism>
<evidence type="ECO:0000313" key="2">
    <source>
        <dbReference type="Proteomes" id="UP000693868"/>
    </source>
</evidence>